<reference evidence="2" key="1">
    <citation type="submission" date="2021-05" db="EMBL/GenBank/DDBJ databases">
        <authorList>
            <person name="Alioto T."/>
            <person name="Alioto T."/>
            <person name="Gomez Garrido J."/>
        </authorList>
    </citation>
    <scope>NUCLEOTIDE SEQUENCE</scope>
</reference>
<keyword evidence="1" id="KW-0472">Membrane</keyword>
<keyword evidence="1" id="KW-0812">Transmembrane</keyword>
<feature type="transmembrane region" description="Helical" evidence="1">
    <location>
        <begin position="92"/>
        <end position="113"/>
    </location>
</feature>
<dbReference type="EMBL" id="HBUF01473346">
    <property type="protein sequence ID" value="CAG6744707.1"/>
    <property type="molecule type" value="Transcribed_RNA"/>
</dbReference>
<proteinExistence type="predicted"/>
<evidence type="ECO:0000256" key="1">
    <source>
        <dbReference type="SAM" id="Phobius"/>
    </source>
</evidence>
<dbReference type="AlphaFoldDB" id="A0A8D8ZC81"/>
<protein>
    <submittedName>
        <fullName evidence="2">Uncharacterized protein</fullName>
    </submittedName>
</protein>
<accession>A0A8D8ZC81</accession>
<evidence type="ECO:0000313" key="2">
    <source>
        <dbReference type="EMBL" id="CAG6744707.1"/>
    </source>
</evidence>
<name>A0A8D8ZC81_9HEMI</name>
<keyword evidence="1" id="KW-1133">Transmembrane helix</keyword>
<sequence>MILSYPIPSSTDISFLSITLLTINLSVPSPIVCCVMLLHPPHYLLLFYTFCFCFVHEGVYMGNMCILYVLFIRRTRHSLLISLTQRMENDGIFKFSCILFGFVLACVDGFVYVCTYMCNVVCILIHA</sequence>
<organism evidence="2">
    <name type="scientific">Cacopsylla melanoneura</name>
    <dbReference type="NCBI Taxonomy" id="428564"/>
    <lineage>
        <taxon>Eukaryota</taxon>
        <taxon>Metazoa</taxon>
        <taxon>Ecdysozoa</taxon>
        <taxon>Arthropoda</taxon>
        <taxon>Hexapoda</taxon>
        <taxon>Insecta</taxon>
        <taxon>Pterygota</taxon>
        <taxon>Neoptera</taxon>
        <taxon>Paraneoptera</taxon>
        <taxon>Hemiptera</taxon>
        <taxon>Sternorrhyncha</taxon>
        <taxon>Psylloidea</taxon>
        <taxon>Psyllidae</taxon>
        <taxon>Psyllinae</taxon>
        <taxon>Cacopsylla</taxon>
    </lineage>
</organism>
<feature type="transmembrane region" description="Helical" evidence="1">
    <location>
        <begin position="12"/>
        <end position="39"/>
    </location>
</feature>
<feature type="transmembrane region" description="Helical" evidence="1">
    <location>
        <begin position="45"/>
        <end position="71"/>
    </location>
</feature>